<dbReference type="Proteomes" id="UP001172386">
    <property type="component" value="Unassembled WGS sequence"/>
</dbReference>
<evidence type="ECO:0000313" key="2">
    <source>
        <dbReference type="Proteomes" id="UP001172386"/>
    </source>
</evidence>
<comment type="caution">
    <text evidence="1">The sequence shown here is derived from an EMBL/GenBank/DDBJ whole genome shotgun (WGS) entry which is preliminary data.</text>
</comment>
<organism evidence="1 2">
    <name type="scientific">Neophaeococcomyces mojaviensis</name>
    <dbReference type="NCBI Taxonomy" id="3383035"/>
    <lineage>
        <taxon>Eukaryota</taxon>
        <taxon>Fungi</taxon>
        <taxon>Dikarya</taxon>
        <taxon>Ascomycota</taxon>
        <taxon>Pezizomycotina</taxon>
        <taxon>Eurotiomycetes</taxon>
        <taxon>Chaetothyriomycetidae</taxon>
        <taxon>Chaetothyriales</taxon>
        <taxon>Chaetothyriales incertae sedis</taxon>
        <taxon>Neophaeococcomyces</taxon>
    </lineage>
</organism>
<name>A0ACC2ZU76_9EURO</name>
<gene>
    <name evidence="1" type="ORF">H2198_009639</name>
</gene>
<dbReference type="EMBL" id="JAPDRQ010000285">
    <property type="protein sequence ID" value="KAJ9651060.1"/>
    <property type="molecule type" value="Genomic_DNA"/>
</dbReference>
<protein>
    <submittedName>
        <fullName evidence="1">Uncharacterized protein</fullName>
    </submittedName>
</protein>
<sequence length="400" mass="43607">MSSLLRKVKSAILTGAPPSTTAGQSSQYGSSVSRVETQNVSGTPPPLPPLPPKGSTTNLLDQFSTLRHRRKSRIDLSTAVESPQSIEARQTREEQRNKEHSLSQLPRRLVRKASTFNLHSRGHLGSTFADKGYHKRNRRSEHLFLDADTDTEEKDHNSATFPAFDEQVRSSTGSVVYSEAVETIARHDSVHSCGSAYSHTTAIPGQLSAVATSTSRPSYDPKPLPNPITKLFVTAERSVSEAQTLLAAHVEHRKPTEPSEGTWAKMAGPGAEPPLAYERLKEITNDACSTAFQNVTAYEHSKCESWNTSIINTILSQLVGETQASEKPINYKFVVNSTIIQHGTGAVDPATGRGSGRRGMHAASGAYWNNDKDGMWSFKYEAAQGKGLDVIVGIVWVWVG</sequence>
<reference evidence="1" key="1">
    <citation type="submission" date="2022-10" db="EMBL/GenBank/DDBJ databases">
        <title>Culturing micro-colonial fungi from biological soil crusts in the Mojave desert and describing Neophaeococcomyces mojavensis, and introducing the new genera and species Taxawa tesnikishii.</title>
        <authorList>
            <person name="Kurbessoian T."/>
            <person name="Stajich J.E."/>
        </authorList>
    </citation>
    <scope>NUCLEOTIDE SEQUENCE</scope>
    <source>
        <strain evidence="1">JES_112</strain>
    </source>
</reference>
<keyword evidence="2" id="KW-1185">Reference proteome</keyword>
<proteinExistence type="predicted"/>
<accession>A0ACC2ZU76</accession>
<evidence type="ECO:0000313" key="1">
    <source>
        <dbReference type="EMBL" id="KAJ9651060.1"/>
    </source>
</evidence>